<name>A0A1G8Y1D1_9ACTN</name>
<dbReference type="PROSITE" id="PS51257">
    <property type="entry name" value="PROKAR_LIPOPROTEIN"/>
    <property type="match status" value="1"/>
</dbReference>
<sequence>MVNSRDTYIRRRHLLGCGLGLVAGVLAGCGAERVPASVAALRTRFSVHPFEQRYARVARAFGSLARTAGFQASGTGTPLTVLGLPALSAAELNDGQGVAGVTTPIARLSGEVDVIVVPTGSPLQDFEDLGAQLLARPGQTLLTGGPQGEPDHLLFGLIAKGLGADTRQVDYTGYPSATEAATALLAGKAAAAAGPYSQWRFNIGRGRVRALAVSSARRMPGLDAPTLLESGVRVDFTNWVAAFGPDDMGEAGREWALRMCDHVLRQPGWEAACREDGWLPLPLVGDDFERWLGTEVSRTRGILHDLGLINSTKATTCWGSCGNGH</sequence>
<evidence type="ECO:0000313" key="2">
    <source>
        <dbReference type="EMBL" id="SDJ96591.1"/>
    </source>
</evidence>
<dbReference type="InterPro" id="IPR042100">
    <property type="entry name" value="Bug_dom1"/>
</dbReference>
<dbReference type="Gene3D" id="3.40.190.10">
    <property type="entry name" value="Periplasmic binding protein-like II"/>
    <property type="match status" value="1"/>
</dbReference>
<accession>A0A1G8Y1D1</accession>
<dbReference type="PANTHER" id="PTHR42928:SF3">
    <property type="entry name" value="UPF0065 PROTEIN YFLP"/>
    <property type="match status" value="1"/>
</dbReference>
<evidence type="ECO:0000256" key="1">
    <source>
        <dbReference type="ARBA" id="ARBA00006987"/>
    </source>
</evidence>
<comment type="similarity">
    <text evidence="1">Belongs to the UPF0065 (bug) family.</text>
</comment>
<dbReference type="EMBL" id="FNFB01000004">
    <property type="protein sequence ID" value="SDJ96591.1"/>
    <property type="molecule type" value="Genomic_DNA"/>
</dbReference>
<reference evidence="2 3" key="1">
    <citation type="submission" date="2016-10" db="EMBL/GenBank/DDBJ databases">
        <authorList>
            <person name="de Groot N.N."/>
        </authorList>
    </citation>
    <scope>NUCLEOTIDE SEQUENCE [LARGE SCALE GENOMIC DNA]</scope>
    <source>
        <strain evidence="2 3">CGMCC 4.5681</strain>
    </source>
</reference>
<proteinExistence type="inferred from homology"/>
<gene>
    <name evidence="2" type="ORF">SAMN05421874_104230</name>
</gene>
<dbReference type="AlphaFoldDB" id="A0A1G8Y1D1"/>
<dbReference type="Gene3D" id="3.40.190.150">
    <property type="entry name" value="Bordetella uptake gene, domain 1"/>
    <property type="match status" value="1"/>
</dbReference>
<dbReference type="Pfam" id="PF03401">
    <property type="entry name" value="TctC"/>
    <property type="match status" value="1"/>
</dbReference>
<dbReference type="PANTHER" id="PTHR42928">
    <property type="entry name" value="TRICARBOXYLATE-BINDING PROTEIN"/>
    <property type="match status" value="1"/>
</dbReference>
<dbReference type="SUPFAM" id="SSF53850">
    <property type="entry name" value="Periplasmic binding protein-like II"/>
    <property type="match status" value="1"/>
</dbReference>
<dbReference type="InterPro" id="IPR005064">
    <property type="entry name" value="BUG"/>
</dbReference>
<dbReference type="OrthoDB" id="9780943at2"/>
<dbReference type="STRING" id="683260.SAMN05421874_104230"/>
<evidence type="ECO:0000313" key="3">
    <source>
        <dbReference type="Proteomes" id="UP000198683"/>
    </source>
</evidence>
<protein>
    <submittedName>
        <fullName evidence="2">Putative tricarboxylic transport membrane protein</fullName>
    </submittedName>
</protein>
<dbReference type="RefSeq" id="WP_090761963.1">
    <property type="nucleotide sequence ID" value="NZ_FNFB01000004.1"/>
</dbReference>
<keyword evidence="3" id="KW-1185">Reference proteome</keyword>
<dbReference type="Proteomes" id="UP000198683">
    <property type="component" value="Unassembled WGS sequence"/>
</dbReference>
<organism evidence="2 3">
    <name type="scientific">Nonomuraea maritima</name>
    <dbReference type="NCBI Taxonomy" id="683260"/>
    <lineage>
        <taxon>Bacteria</taxon>
        <taxon>Bacillati</taxon>
        <taxon>Actinomycetota</taxon>
        <taxon>Actinomycetes</taxon>
        <taxon>Streptosporangiales</taxon>
        <taxon>Streptosporangiaceae</taxon>
        <taxon>Nonomuraea</taxon>
    </lineage>
</organism>